<dbReference type="InterPro" id="IPR004606">
    <property type="entry name" value="Mop_domain"/>
</dbReference>
<evidence type="ECO:0000313" key="4">
    <source>
        <dbReference type="EMBL" id="AUB81188.1"/>
    </source>
</evidence>
<dbReference type="PANTHER" id="PTHR30432">
    <property type="entry name" value="TRANSCRIPTIONAL REGULATOR MODE"/>
    <property type="match status" value="1"/>
</dbReference>
<keyword evidence="5" id="KW-1185">Reference proteome</keyword>
<dbReference type="EMBL" id="CP020370">
    <property type="protein sequence ID" value="AUB81188.1"/>
    <property type="molecule type" value="Genomic_DNA"/>
</dbReference>
<dbReference type="Proteomes" id="UP000232638">
    <property type="component" value="Chromosome"/>
</dbReference>
<keyword evidence="1 2" id="KW-0500">Molybdenum</keyword>
<dbReference type="InterPro" id="IPR005116">
    <property type="entry name" value="Transp-assoc_OB_typ1"/>
</dbReference>
<dbReference type="InterPro" id="IPR051815">
    <property type="entry name" value="Molybdate_resp_trans_reg"/>
</dbReference>
<reference evidence="4 5" key="1">
    <citation type="submission" date="2017-03" db="EMBL/GenBank/DDBJ databases">
        <title>Complete genome sequence of Candidatus 'Thiodictyon syntrophicum' sp. nov. strain Cad16T, a photolithoautotroph purple sulfur bacterium isolated from an alpine meromictic lake.</title>
        <authorList>
            <person name="Luedin S.M."/>
            <person name="Pothier J.F."/>
            <person name="Danza F."/>
            <person name="Storelli N."/>
            <person name="Wittwer M."/>
            <person name="Tonolla M."/>
        </authorList>
    </citation>
    <scope>NUCLEOTIDE SEQUENCE [LARGE SCALE GENOMIC DNA]</scope>
    <source>
        <strain evidence="4 5">Cad16T</strain>
    </source>
</reference>
<dbReference type="KEGG" id="tsy:THSYN_09655"/>
<name>A0A2K8U6G3_9GAMM</name>
<dbReference type="PROSITE" id="PS51866">
    <property type="entry name" value="MOP"/>
    <property type="match status" value="2"/>
</dbReference>
<evidence type="ECO:0000259" key="3">
    <source>
        <dbReference type="PROSITE" id="PS51866"/>
    </source>
</evidence>
<proteinExistence type="predicted"/>
<dbReference type="GO" id="GO:0015689">
    <property type="term" value="P:molybdate ion transport"/>
    <property type="evidence" value="ECO:0007669"/>
    <property type="project" value="InterPro"/>
</dbReference>
<sequence>MKISARNQFSGTVGAVKAGAVNSEVELVLPGGERIVAVVTNESVTGLGLKAGAAAVALVKASSVLVMTDSAGLRLSARNCLAGTVKSLNLGPVNAEVTIALAGGTEVHATITHGAAAELGLQQGGAATAVFKAPSVILGVPA</sequence>
<dbReference type="RefSeq" id="WP_100918964.1">
    <property type="nucleotide sequence ID" value="NZ_CP020370.1"/>
</dbReference>
<dbReference type="NCBIfam" id="TIGR00638">
    <property type="entry name" value="Mop"/>
    <property type="match status" value="2"/>
</dbReference>
<gene>
    <name evidence="4" type="ORF">THSYN_09655</name>
</gene>
<feature type="domain" description="Mop" evidence="3">
    <location>
        <begin position="74"/>
        <end position="140"/>
    </location>
</feature>
<feature type="domain" description="Mop" evidence="3">
    <location>
        <begin position="2"/>
        <end position="68"/>
    </location>
</feature>
<dbReference type="PANTHER" id="PTHR30432:SF1">
    <property type="entry name" value="DNA-BINDING TRANSCRIPTIONAL DUAL REGULATOR MODE"/>
    <property type="match status" value="1"/>
</dbReference>
<organism evidence="4 5">
    <name type="scientific">Candidatus Thiodictyon syntrophicum</name>
    <dbReference type="NCBI Taxonomy" id="1166950"/>
    <lineage>
        <taxon>Bacteria</taxon>
        <taxon>Pseudomonadati</taxon>
        <taxon>Pseudomonadota</taxon>
        <taxon>Gammaproteobacteria</taxon>
        <taxon>Chromatiales</taxon>
        <taxon>Chromatiaceae</taxon>
        <taxon>Thiodictyon</taxon>
    </lineage>
</organism>
<protein>
    <submittedName>
        <fullName evidence="4">Transporter</fullName>
    </submittedName>
</protein>
<evidence type="ECO:0000256" key="1">
    <source>
        <dbReference type="ARBA" id="ARBA00022505"/>
    </source>
</evidence>
<dbReference type="Pfam" id="PF03459">
    <property type="entry name" value="TOBE"/>
    <property type="match status" value="2"/>
</dbReference>
<dbReference type="OrthoDB" id="9800709at2"/>
<dbReference type="AlphaFoldDB" id="A0A2K8U6G3"/>
<evidence type="ECO:0000313" key="5">
    <source>
        <dbReference type="Proteomes" id="UP000232638"/>
    </source>
</evidence>
<accession>A0A2K8U6G3</accession>
<dbReference type="InterPro" id="IPR008995">
    <property type="entry name" value="Mo/tungstate-bd_C_term_dom"/>
</dbReference>
<evidence type="ECO:0000256" key="2">
    <source>
        <dbReference type="PROSITE-ProRule" id="PRU01213"/>
    </source>
</evidence>
<dbReference type="SUPFAM" id="SSF50331">
    <property type="entry name" value="MOP-like"/>
    <property type="match status" value="2"/>
</dbReference>
<dbReference type="Gene3D" id="2.40.50.100">
    <property type="match status" value="2"/>
</dbReference>